<evidence type="ECO:0000256" key="1">
    <source>
        <dbReference type="ARBA" id="ARBA00004651"/>
    </source>
</evidence>
<keyword evidence="4 8" id="KW-1133">Transmembrane helix</keyword>
<comment type="caution">
    <text evidence="10">The sequence shown here is derived from an EMBL/GenBank/DDBJ whole genome shotgun (WGS) entry which is preliminary data.</text>
</comment>
<dbReference type="InterPro" id="IPR050250">
    <property type="entry name" value="Macrolide_Exporter_MacB"/>
</dbReference>
<evidence type="ECO:0000313" key="11">
    <source>
        <dbReference type="Proteomes" id="UP000653493"/>
    </source>
</evidence>
<feature type="transmembrane region" description="Helical" evidence="8">
    <location>
        <begin position="290"/>
        <end position="313"/>
    </location>
</feature>
<name>A0A918GQ93_STRGD</name>
<feature type="transmembrane region" description="Helical" evidence="8">
    <location>
        <begin position="48"/>
        <end position="68"/>
    </location>
</feature>
<dbReference type="InterPro" id="IPR003838">
    <property type="entry name" value="ABC3_permease_C"/>
</dbReference>
<sequence>MRLIRAPTRLTQDRTVRRTTAPTSPSTAPEGPMFRIVLRSVFRDRHRFALPAFAVLIGVACVSGSLLYTGSLARDAERLQRASRPDVSVEVRATGERAAADEALRRRLAKLPGVAVARGTLRGWAFLVAPDGTLVGEPSADIGVDHLPGARGADPRYPMTVGRGPHGPDEVAVDRWAADLAGYRVGDRVRVVVGGEVRTARLTGVFTVDDPATAAGGTVTAFDAATARALFAPGPGRYESVTLTAAGGTSEAALAERVAAVVPRGLDVATRAELDAEAAQSPDRKKLGTILLLFAGIVLFVSVFLVGNTFSMLSALRAREHALLRAVGAGRGRVLAQVLLEAALVGAGAAVVGHVLGVGVAMLLGTLFGPAAGPANAVRPDVLAPLPLVTALCLGVGCTAVSAFLPARRAAATAPVAALRSGLPVAASASRRRSWAGGVCAVLGASALATAGEDLGVLCLATSALLAGLVLLTPLFAWGVTRVLRVPVRRLTGVRGTLALANARRDPQRTAATSGALTVCVALVGAVTVAVSSLSATAEQEAMTAVPGDLRITAVDFGEIGDGTAARVARLPHVAAAGSVREAGFGLPDGSHLWTAAVDPHAVNEGRLVGLRVRSGDLSGLSRGIAVTTDLAEERGWRVGDRVTGRRLSDPGTADGPPLDREIVAVYDGPEALGPALLPERAVTGGGRPAAGVNAVLVRAEPGRTDAAKAEIHRALRNPMLLVEDRADAARAARQGFGSLLSVLYALLSVTVVVAALGVANTMSMAVLERGREIGLLRAVGLRRADVRSMLRVEAVVVSVLGAGLGVLAGTAAGRAAAAGAGAVVGVPWVFLLAVFTGAGVIGVLAALGPGVRAARVPVTRAVGGEVG</sequence>
<reference evidence="10" key="2">
    <citation type="submission" date="2020-09" db="EMBL/GenBank/DDBJ databases">
        <authorList>
            <person name="Sun Q."/>
            <person name="Ohkuma M."/>
        </authorList>
    </citation>
    <scope>NUCLEOTIDE SEQUENCE</scope>
    <source>
        <strain evidence="10">JCM 4234</strain>
    </source>
</reference>
<evidence type="ECO:0000313" key="10">
    <source>
        <dbReference type="EMBL" id="GGS53449.1"/>
    </source>
</evidence>
<feature type="region of interest" description="Disordered" evidence="7">
    <location>
        <begin position="1"/>
        <end position="29"/>
    </location>
</feature>
<feature type="transmembrane region" description="Helical" evidence="8">
    <location>
        <begin position="789"/>
        <end position="809"/>
    </location>
</feature>
<evidence type="ECO:0000259" key="9">
    <source>
        <dbReference type="Pfam" id="PF02687"/>
    </source>
</evidence>
<dbReference type="PANTHER" id="PTHR30572:SF4">
    <property type="entry name" value="ABC TRANSPORTER PERMEASE YTRF"/>
    <property type="match status" value="1"/>
</dbReference>
<feature type="transmembrane region" description="Helical" evidence="8">
    <location>
        <begin position="829"/>
        <end position="848"/>
    </location>
</feature>
<feature type="transmembrane region" description="Helical" evidence="8">
    <location>
        <begin position="384"/>
        <end position="405"/>
    </location>
</feature>
<feature type="transmembrane region" description="Helical" evidence="8">
    <location>
        <begin position="514"/>
        <end position="534"/>
    </location>
</feature>
<evidence type="ECO:0000256" key="5">
    <source>
        <dbReference type="ARBA" id="ARBA00023136"/>
    </source>
</evidence>
<evidence type="ECO:0000256" key="6">
    <source>
        <dbReference type="ARBA" id="ARBA00038076"/>
    </source>
</evidence>
<dbReference type="GO" id="GO:0022857">
    <property type="term" value="F:transmembrane transporter activity"/>
    <property type="evidence" value="ECO:0007669"/>
    <property type="project" value="TreeGrafter"/>
</dbReference>
<dbReference type="PANTHER" id="PTHR30572">
    <property type="entry name" value="MEMBRANE COMPONENT OF TRANSPORTER-RELATED"/>
    <property type="match status" value="1"/>
</dbReference>
<evidence type="ECO:0000256" key="4">
    <source>
        <dbReference type="ARBA" id="ARBA00022989"/>
    </source>
</evidence>
<evidence type="ECO:0000256" key="3">
    <source>
        <dbReference type="ARBA" id="ARBA00022692"/>
    </source>
</evidence>
<feature type="transmembrane region" description="Helical" evidence="8">
    <location>
        <begin position="743"/>
        <end position="768"/>
    </location>
</feature>
<dbReference type="AlphaFoldDB" id="A0A918GQ93"/>
<evidence type="ECO:0000256" key="2">
    <source>
        <dbReference type="ARBA" id="ARBA00022475"/>
    </source>
</evidence>
<evidence type="ECO:0000256" key="8">
    <source>
        <dbReference type="SAM" id="Phobius"/>
    </source>
</evidence>
<accession>A0A918GQ93</accession>
<dbReference type="Pfam" id="PF02687">
    <property type="entry name" value="FtsX"/>
    <property type="match status" value="2"/>
</dbReference>
<dbReference type="GO" id="GO:0005886">
    <property type="term" value="C:plasma membrane"/>
    <property type="evidence" value="ECO:0007669"/>
    <property type="project" value="UniProtKB-SubCell"/>
</dbReference>
<comment type="similarity">
    <text evidence="6">Belongs to the ABC-4 integral membrane protein family.</text>
</comment>
<dbReference type="EMBL" id="BMSL01000017">
    <property type="protein sequence ID" value="GGS53449.1"/>
    <property type="molecule type" value="Genomic_DNA"/>
</dbReference>
<reference evidence="10" key="1">
    <citation type="journal article" date="2014" name="Int. J. Syst. Evol. Microbiol.">
        <title>Complete genome sequence of Corynebacterium casei LMG S-19264T (=DSM 44701T), isolated from a smear-ripened cheese.</title>
        <authorList>
            <consortium name="US DOE Joint Genome Institute (JGI-PGF)"/>
            <person name="Walter F."/>
            <person name="Albersmeier A."/>
            <person name="Kalinowski J."/>
            <person name="Ruckert C."/>
        </authorList>
    </citation>
    <scope>NUCLEOTIDE SEQUENCE</scope>
    <source>
        <strain evidence="10">JCM 4234</strain>
    </source>
</reference>
<feature type="transmembrane region" description="Helical" evidence="8">
    <location>
        <begin position="455"/>
        <end position="480"/>
    </location>
</feature>
<protein>
    <submittedName>
        <fullName evidence="10">ABC transporter</fullName>
    </submittedName>
</protein>
<feature type="domain" description="ABC3 transporter permease C-terminal" evidence="9">
    <location>
        <begin position="293"/>
        <end position="413"/>
    </location>
</feature>
<organism evidence="10 11">
    <name type="scientific">Streptomyces griseoviridis</name>
    <dbReference type="NCBI Taxonomy" id="45398"/>
    <lineage>
        <taxon>Bacteria</taxon>
        <taxon>Bacillati</taxon>
        <taxon>Actinomycetota</taxon>
        <taxon>Actinomycetes</taxon>
        <taxon>Kitasatosporales</taxon>
        <taxon>Streptomycetaceae</taxon>
        <taxon>Streptomyces</taxon>
    </lineage>
</organism>
<keyword evidence="5 8" id="KW-0472">Membrane</keyword>
<feature type="transmembrane region" description="Helical" evidence="8">
    <location>
        <begin position="334"/>
        <end position="364"/>
    </location>
</feature>
<keyword evidence="11" id="KW-1185">Reference proteome</keyword>
<feature type="transmembrane region" description="Helical" evidence="8">
    <location>
        <begin position="433"/>
        <end position="449"/>
    </location>
</feature>
<feature type="compositionally biased region" description="Low complexity" evidence="7">
    <location>
        <begin position="18"/>
        <end position="29"/>
    </location>
</feature>
<comment type="subcellular location">
    <subcellularLocation>
        <location evidence="1">Cell membrane</location>
        <topology evidence="1">Multi-pass membrane protein</topology>
    </subcellularLocation>
</comment>
<keyword evidence="2" id="KW-1003">Cell membrane</keyword>
<proteinExistence type="inferred from homology"/>
<keyword evidence="3 8" id="KW-0812">Transmembrane</keyword>
<dbReference type="Proteomes" id="UP000653493">
    <property type="component" value="Unassembled WGS sequence"/>
</dbReference>
<gene>
    <name evidence="10" type="ORF">GCM10010238_48610</name>
</gene>
<feature type="domain" description="ABC3 transporter permease C-terminal" evidence="9">
    <location>
        <begin position="747"/>
        <end position="857"/>
    </location>
</feature>
<evidence type="ECO:0000256" key="7">
    <source>
        <dbReference type="SAM" id="MobiDB-lite"/>
    </source>
</evidence>